<reference evidence="2" key="1">
    <citation type="submission" date="2021-08" db="EMBL/GenBank/DDBJ databases">
        <title>WGS assembly of Ceratopteris richardii.</title>
        <authorList>
            <person name="Marchant D.B."/>
            <person name="Chen G."/>
            <person name="Jenkins J."/>
            <person name="Shu S."/>
            <person name="Leebens-Mack J."/>
            <person name="Grimwood J."/>
            <person name="Schmutz J."/>
            <person name="Soltis P."/>
            <person name="Soltis D."/>
            <person name="Chen Z.-H."/>
        </authorList>
    </citation>
    <scope>NUCLEOTIDE SEQUENCE</scope>
    <source>
        <strain evidence="2">Whitten #5841</strain>
        <tissue evidence="2">Leaf</tissue>
    </source>
</reference>
<dbReference type="AlphaFoldDB" id="A0A8T2QC99"/>
<feature type="signal peptide" evidence="1">
    <location>
        <begin position="1"/>
        <end position="31"/>
    </location>
</feature>
<comment type="caution">
    <text evidence="2">The sequence shown here is derived from an EMBL/GenBank/DDBJ whole genome shotgun (WGS) entry which is preliminary data.</text>
</comment>
<protein>
    <submittedName>
        <fullName evidence="2">Uncharacterized protein</fullName>
    </submittedName>
</protein>
<dbReference type="OrthoDB" id="1922148at2759"/>
<proteinExistence type="predicted"/>
<feature type="chain" id="PRO_5035936037" evidence="1">
    <location>
        <begin position="32"/>
        <end position="114"/>
    </location>
</feature>
<accession>A0A8T2QC99</accession>
<evidence type="ECO:0000313" key="2">
    <source>
        <dbReference type="EMBL" id="KAH7280851.1"/>
    </source>
</evidence>
<keyword evidence="3" id="KW-1185">Reference proteome</keyword>
<evidence type="ECO:0000313" key="3">
    <source>
        <dbReference type="Proteomes" id="UP000825935"/>
    </source>
</evidence>
<keyword evidence="1" id="KW-0732">Signal</keyword>
<evidence type="ECO:0000256" key="1">
    <source>
        <dbReference type="SAM" id="SignalP"/>
    </source>
</evidence>
<dbReference type="Proteomes" id="UP000825935">
    <property type="component" value="Chromosome 36"/>
</dbReference>
<sequence length="114" mass="11890">MAVSTTGILNARALLIATLVGLLATVMYSEGAKIETFNPRSCNGAPTNTFYVGGNTCQTFFGEGAVRISDVSSSTRISVHNQRNCKGSSSVAQIYGPGCVVQGATKLQAVWIQG</sequence>
<gene>
    <name evidence="2" type="ORF">KP509_36G016800</name>
</gene>
<organism evidence="2 3">
    <name type="scientific">Ceratopteris richardii</name>
    <name type="common">Triangle waterfern</name>
    <dbReference type="NCBI Taxonomy" id="49495"/>
    <lineage>
        <taxon>Eukaryota</taxon>
        <taxon>Viridiplantae</taxon>
        <taxon>Streptophyta</taxon>
        <taxon>Embryophyta</taxon>
        <taxon>Tracheophyta</taxon>
        <taxon>Polypodiopsida</taxon>
        <taxon>Polypodiidae</taxon>
        <taxon>Polypodiales</taxon>
        <taxon>Pteridineae</taxon>
        <taxon>Pteridaceae</taxon>
        <taxon>Parkerioideae</taxon>
        <taxon>Ceratopteris</taxon>
    </lineage>
</organism>
<name>A0A8T2QC99_CERRI</name>
<dbReference type="EMBL" id="CM035441">
    <property type="protein sequence ID" value="KAH7280851.1"/>
    <property type="molecule type" value="Genomic_DNA"/>
</dbReference>